<reference evidence="9" key="1">
    <citation type="journal article" date="2021" name="Elife">
        <title>Highly contiguous assemblies of 101 drosophilid genomes.</title>
        <authorList>
            <person name="Kim B.Y."/>
            <person name="Wang J.R."/>
            <person name="Miller D.E."/>
            <person name="Barmina O."/>
            <person name="Delaney E."/>
            <person name="Thompson A."/>
            <person name="Comeault A.A."/>
            <person name="Peede D."/>
            <person name="D'Agostino E.R."/>
            <person name="Pelaez J."/>
            <person name="Aguilar J.M."/>
            <person name="Haji D."/>
            <person name="Matsunaga T."/>
            <person name="Armstrong E.E."/>
            <person name="Zych M."/>
            <person name="Ogawa Y."/>
            <person name="Stamenkovic-Radak M."/>
            <person name="Jelic M."/>
            <person name="Veselinovic M.S."/>
            <person name="Tanaskovic M."/>
            <person name="Eric P."/>
            <person name="Gao J.J."/>
            <person name="Katoh T.K."/>
            <person name="Toda M.J."/>
            <person name="Watabe H."/>
            <person name="Watada M."/>
            <person name="Davis J.S."/>
            <person name="Moyle L.C."/>
            <person name="Manoli G."/>
            <person name="Bertolini E."/>
            <person name="Kostal V."/>
            <person name="Hawley R.S."/>
            <person name="Takahashi A."/>
            <person name="Jones C.D."/>
            <person name="Price D.K."/>
            <person name="Whiteman N."/>
            <person name="Kopp A."/>
            <person name="Matute D.R."/>
            <person name="Petrov D.A."/>
        </authorList>
    </citation>
    <scope>NUCLEOTIDE SEQUENCE [LARGE SCALE GENOMIC DNA]</scope>
</reference>
<reference evidence="10" key="2">
    <citation type="submission" date="2025-04" db="UniProtKB">
        <authorList>
            <consortium name="RefSeq"/>
        </authorList>
    </citation>
    <scope>IDENTIFICATION</scope>
</reference>
<evidence type="ECO:0000256" key="4">
    <source>
        <dbReference type="ARBA" id="ARBA00022737"/>
    </source>
</evidence>
<evidence type="ECO:0000313" key="10">
    <source>
        <dbReference type="RefSeq" id="XP_016989931.1"/>
    </source>
</evidence>
<gene>
    <name evidence="10" type="primary">LOC108052116</name>
    <name evidence="8" type="synonym">108052116</name>
</gene>
<keyword evidence="3 6" id="KW-0853">WD repeat</keyword>
<dbReference type="SUPFAM" id="SSF50978">
    <property type="entry name" value="WD40 repeat-like"/>
    <property type="match status" value="1"/>
</dbReference>
<keyword evidence="5" id="KW-0539">Nucleus</keyword>
<feature type="repeat" description="WD" evidence="6">
    <location>
        <begin position="104"/>
        <end position="146"/>
    </location>
</feature>
<dbReference type="OrthoDB" id="10251741at2759"/>
<evidence type="ECO:0000256" key="1">
    <source>
        <dbReference type="ARBA" id="ARBA00004123"/>
    </source>
</evidence>
<comment type="similarity">
    <text evidence="2">Belongs to the WD repeat SWD2 family.</text>
</comment>
<evidence type="ECO:0000256" key="2">
    <source>
        <dbReference type="ARBA" id="ARBA00005616"/>
    </source>
</evidence>
<organism evidence="10">
    <name type="scientific">Drosophila rhopaloa</name>
    <name type="common">Fruit fly</name>
    <dbReference type="NCBI Taxonomy" id="1041015"/>
    <lineage>
        <taxon>Eukaryota</taxon>
        <taxon>Metazoa</taxon>
        <taxon>Ecdysozoa</taxon>
        <taxon>Arthropoda</taxon>
        <taxon>Hexapoda</taxon>
        <taxon>Insecta</taxon>
        <taxon>Pterygota</taxon>
        <taxon>Neoptera</taxon>
        <taxon>Endopterygota</taxon>
        <taxon>Diptera</taxon>
        <taxon>Brachycera</taxon>
        <taxon>Muscomorpha</taxon>
        <taxon>Ephydroidea</taxon>
        <taxon>Drosophilidae</taxon>
        <taxon>Drosophila</taxon>
        <taxon>Sophophora</taxon>
    </lineage>
</organism>
<dbReference type="Gene3D" id="2.130.10.10">
    <property type="entry name" value="YVTN repeat-like/Quinoprotein amine dehydrogenase"/>
    <property type="match status" value="1"/>
</dbReference>
<evidence type="ECO:0000256" key="6">
    <source>
        <dbReference type="PROSITE-ProRule" id="PRU00221"/>
    </source>
</evidence>
<dbReference type="GeneID" id="108052116"/>
<dbReference type="RefSeq" id="XP_016989931.1">
    <property type="nucleotide sequence ID" value="XM_017134442.1"/>
</dbReference>
<sequence length="402" mass="45850">MSIRLNDDAMRQFRVAKVFQETEEHKVSLDFSVDGRRLMACDQAALSIFSSTRQAVLCQVHMHHYHPEVACFTQQDTRVLHSSSKYDYAIRCLDLESRSCVRIFSGHSKSVRRLISQPGNENIFVSAGRDEQVYVWDFRASTHTYHLKKLRSPQCAFDPAGLVLATSSHTDRIELHDMRMLGEQPCQKFVYQVNDKVRWTQLQFAPNGKSMLLSTDHSWCFSVSAFDGSFQQSYTGYANQQRQSLDASFTPDSQFILSGADEGRIHIWRAADGYPVAVLKGNNVGPVRCLRFNPQATMFVSSDLLIVFWMPMANGVYDWVECLEPGETVSFKDKQDEKAVKPRQVQKPISMPKPKMEVEMLRKRLGSSNWAAKKRARSEVAIVDLTKTEDRNPLEDGEISDD</sequence>
<dbReference type="Proteomes" id="UP001652680">
    <property type="component" value="Unassembled WGS sequence"/>
</dbReference>
<comment type="subcellular location">
    <subcellularLocation>
        <location evidence="1">Nucleus</location>
    </subcellularLocation>
</comment>
<proteinExistence type="inferred from homology"/>
<name>A0A6P4FXL9_DRORH</name>
<dbReference type="InterPro" id="IPR036322">
    <property type="entry name" value="WD40_repeat_dom_sf"/>
</dbReference>
<dbReference type="GO" id="GO:0016070">
    <property type="term" value="P:RNA metabolic process"/>
    <property type="evidence" value="ECO:0007669"/>
    <property type="project" value="UniProtKB-ARBA"/>
</dbReference>
<evidence type="ECO:0000256" key="7">
    <source>
        <dbReference type="SAM" id="MobiDB-lite"/>
    </source>
</evidence>
<reference evidence="8" key="3">
    <citation type="submission" date="2025-05" db="UniProtKB">
        <authorList>
            <consortium name="EnsemblMetazoa"/>
        </authorList>
    </citation>
    <scope>IDENTIFICATION</scope>
</reference>
<keyword evidence="4" id="KW-0677">Repeat</keyword>
<dbReference type="PANTHER" id="PTHR19861:SF0">
    <property type="entry name" value="WD REPEAT-CONTAINING PROTEIN 82"/>
    <property type="match status" value="1"/>
</dbReference>
<dbReference type="AlphaFoldDB" id="A0A6P4FXL9"/>
<dbReference type="InterPro" id="IPR015943">
    <property type="entry name" value="WD40/YVTN_repeat-like_dom_sf"/>
</dbReference>
<keyword evidence="9" id="KW-1185">Reference proteome</keyword>
<dbReference type="OMA" id="WTQLQFA"/>
<evidence type="ECO:0000256" key="3">
    <source>
        <dbReference type="ARBA" id="ARBA00022574"/>
    </source>
</evidence>
<dbReference type="GO" id="GO:0048188">
    <property type="term" value="C:Set1C/COMPASS complex"/>
    <property type="evidence" value="ECO:0007669"/>
    <property type="project" value="TreeGrafter"/>
</dbReference>
<dbReference type="InterPro" id="IPR001680">
    <property type="entry name" value="WD40_rpt"/>
</dbReference>
<dbReference type="InterPro" id="IPR037867">
    <property type="entry name" value="Swd2/WDR82"/>
</dbReference>
<protein>
    <submittedName>
        <fullName evidence="10">WD repeat-containing protein 82</fullName>
    </submittedName>
</protein>
<accession>A0A6P4FXL9</accession>
<dbReference type="PROSITE" id="PS50294">
    <property type="entry name" value="WD_REPEATS_REGION"/>
    <property type="match status" value="1"/>
</dbReference>
<dbReference type="PANTHER" id="PTHR19861">
    <property type="entry name" value="WD40 REPEAT PROTEIN SWD2"/>
    <property type="match status" value="1"/>
</dbReference>
<feature type="repeat" description="WD" evidence="6">
    <location>
        <begin position="237"/>
        <end position="278"/>
    </location>
</feature>
<evidence type="ECO:0000256" key="5">
    <source>
        <dbReference type="ARBA" id="ARBA00023242"/>
    </source>
</evidence>
<dbReference type="PROSITE" id="PS50082">
    <property type="entry name" value="WD_REPEATS_2"/>
    <property type="match status" value="2"/>
</dbReference>
<evidence type="ECO:0000313" key="8">
    <source>
        <dbReference type="EnsemblMetazoa" id="XP_016989931.1"/>
    </source>
</evidence>
<dbReference type="Pfam" id="PF00400">
    <property type="entry name" value="WD40"/>
    <property type="match status" value="3"/>
</dbReference>
<evidence type="ECO:0000313" key="9">
    <source>
        <dbReference type="Proteomes" id="UP001652680"/>
    </source>
</evidence>
<dbReference type="GO" id="GO:0003682">
    <property type="term" value="F:chromatin binding"/>
    <property type="evidence" value="ECO:0007669"/>
    <property type="project" value="TreeGrafter"/>
</dbReference>
<dbReference type="SMART" id="SM00320">
    <property type="entry name" value="WD40"/>
    <property type="match status" value="4"/>
</dbReference>
<feature type="region of interest" description="Disordered" evidence="7">
    <location>
        <begin position="334"/>
        <end position="353"/>
    </location>
</feature>
<dbReference type="EnsemblMetazoa" id="XM_017134442.1">
    <property type="protein sequence ID" value="XP_016989931.1"/>
    <property type="gene ID" value="LOC108052116"/>
</dbReference>